<evidence type="ECO:0000256" key="6">
    <source>
        <dbReference type="ARBA" id="ARBA00022793"/>
    </source>
</evidence>
<dbReference type="Gene3D" id="3.30.1330.80">
    <property type="entry name" value="Hypothetical protein, similar to alpha- acetolactate decarboxylase, domain 2"/>
    <property type="match status" value="2"/>
</dbReference>
<evidence type="ECO:0000313" key="10">
    <source>
        <dbReference type="Proteomes" id="UP001337655"/>
    </source>
</evidence>
<dbReference type="GO" id="GO:0047605">
    <property type="term" value="F:acetolactate decarboxylase activity"/>
    <property type="evidence" value="ECO:0007669"/>
    <property type="project" value="UniProtKB-EC"/>
</dbReference>
<protein>
    <recommendedName>
        <fullName evidence="5">Alpha-acetolactate decarboxylase</fullName>
        <ecNumber evidence="4">4.1.1.5</ecNumber>
    </recommendedName>
</protein>
<comment type="caution">
    <text evidence="9">The sequence shown here is derived from an EMBL/GenBank/DDBJ whole genome shotgun (WGS) entry which is preliminary data.</text>
</comment>
<dbReference type="PANTHER" id="PTHR35524:SF1">
    <property type="entry name" value="ALPHA-ACETOLACTATE DECARBOXYLASE"/>
    <property type="match status" value="1"/>
</dbReference>
<dbReference type="RefSeq" id="XP_064660020.1">
    <property type="nucleotide sequence ID" value="XM_064801390.1"/>
</dbReference>
<dbReference type="AlphaFoldDB" id="A0AAV9PEV0"/>
<keyword evidence="8" id="KW-0456">Lyase</keyword>
<reference evidence="9 10" key="1">
    <citation type="submission" date="2023-08" db="EMBL/GenBank/DDBJ databases">
        <title>Black Yeasts Isolated from many extreme environments.</title>
        <authorList>
            <person name="Coleine C."/>
            <person name="Stajich J.E."/>
            <person name="Selbmann L."/>
        </authorList>
    </citation>
    <scope>NUCLEOTIDE SEQUENCE [LARGE SCALE GENOMIC DNA]</scope>
    <source>
        <strain evidence="9 10">CCFEE 5935</strain>
    </source>
</reference>
<evidence type="ECO:0000256" key="3">
    <source>
        <dbReference type="ARBA" id="ARBA00007106"/>
    </source>
</evidence>
<dbReference type="Proteomes" id="UP001337655">
    <property type="component" value="Unassembled WGS sequence"/>
</dbReference>
<proteinExistence type="inferred from homology"/>
<evidence type="ECO:0000313" key="9">
    <source>
        <dbReference type="EMBL" id="KAK5170992.1"/>
    </source>
</evidence>
<accession>A0AAV9PEV0</accession>
<evidence type="ECO:0000256" key="2">
    <source>
        <dbReference type="ARBA" id="ARBA00005170"/>
    </source>
</evidence>
<evidence type="ECO:0000256" key="4">
    <source>
        <dbReference type="ARBA" id="ARBA00013204"/>
    </source>
</evidence>
<comment type="catalytic activity">
    <reaction evidence="1">
        <text>(2S)-2-acetolactate + H(+) = (R)-acetoin + CO2</text>
        <dbReference type="Rhea" id="RHEA:21580"/>
        <dbReference type="ChEBI" id="CHEBI:15378"/>
        <dbReference type="ChEBI" id="CHEBI:15686"/>
        <dbReference type="ChEBI" id="CHEBI:16526"/>
        <dbReference type="ChEBI" id="CHEBI:58476"/>
        <dbReference type="EC" id="4.1.1.5"/>
    </reaction>
</comment>
<keyword evidence="7" id="KW-0005">Acetoin biosynthesis</keyword>
<dbReference type="GeneID" id="89925482"/>
<evidence type="ECO:0000256" key="7">
    <source>
        <dbReference type="ARBA" id="ARBA00023061"/>
    </source>
</evidence>
<sequence>MSKTLPNDIFQFSLLSAFEGGLKDGGPPVGFLLNHGTHGIGMSEDGEGDMIQVDSAMYTFDEDGEATRADKEDQLPFCMVTIFQPSQQVKPPIKTTSKKVKEVFERSKNTPLAFKLSGRFGYISTKQATYWDVDGTIFGFSIPAWQKDISGEGLQCCFLAADKQKGGRVLDFETGEGAALQWTKYG</sequence>
<comment type="pathway">
    <text evidence="2">Polyol metabolism; (R,R)-butane-2,3-diol biosynthesis; (R,R)-butane-2,3-diol from pyruvate: step 2/3.</text>
</comment>
<dbReference type="PANTHER" id="PTHR35524">
    <property type="entry name" value="ALPHA-ACETOLACTATE DECARBOXYLASE"/>
    <property type="match status" value="1"/>
</dbReference>
<keyword evidence="10" id="KW-1185">Reference proteome</keyword>
<gene>
    <name evidence="9" type="ORF">LTR77_004136</name>
</gene>
<dbReference type="InterPro" id="IPR005128">
    <property type="entry name" value="Acetolactate_a_deCO2ase"/>
</dbReference>
<comment type="similarity">
    <text evidence="3">Belongs to the alpha-acetolactate decarboxylase family.</text>
</comment>
<dbReference type="EMBL" id="JAVRRT010000006">
    <property type="protein sequence ID" value="KAK5170992.1"/>
    <property type="molecule type" value="Genomic_DNA"/>
</dbReference>
<dbReference type="Pfam" id="PF03306">
    <property type="entry name" value="AAL_decarboxy"/>
    <property type="match status" value="1"/>
</dbReference>
<evidence type="ECO:0000256" key="5">
    <source>
        <dbReference type="ARBA" id="ARBA00020164"/>
    </source>
</evidence>
<dbReference type="SUPFAM" id="SSF117856">
    <property type="entry name" value="AF0104/ALDC/Ptd012-like"/>
    <property type="match status" value="1"/>
</dbReference>
<name>A0AAV9PEV0_9PEZI</name>
<dbReference type="EC" id="4.1.1.5" evidence="4"/>
<evidence type="ECO:0000256" key="1">
    <source>
        <dbReference type="ARBA" id="ARBA00001784"/>
    </source>
</evidence>
<evidence type="ECO:0000256" key="8">
    <source>
        <dbReference type="ARBA" id="ARBA00023239"/>
    </source>
</evidence>
<keyword evidence="6" id="KW-0210">Decarboxylase</keyword>
<organism evidence="9 10">
    <name type="scientific">Saxophila tyrrhenica</name>
    <dbReference type="NCBI Taxonomy" id="1690608"/>
    <lineage>
        <taxon>Eukaryota</taxon>
        <taxon>Fungi</taxon>
        <taxon>Dikarya</taxon>
        <taxon>Ascomycota</taxon>
        <taxon>Pezizomycotina</taxon>
        <taxon>Dothideomycetes</taxon>
        <taxon>Dothideomycetidae</taxon>
        <taxon>Mycosphaerellales</taxon>
        <taxon>Extremaceae</taxon>
        <taxon>Saxophila</taxon>
    </lineage>
</organism>
<dbReference type="GO" id="GO:0045151">
    <property type="term" value="P:acetoin biosynthetic process"/>
    <property type="evidence" value="ECO:0007669"/>
    <property type="project" value="UniProtKB-KW"/>
</dbReference>